<feature type="domain" description="Xylanolytic transcriptional activator regulatory" evidence="6">
    <location>
        <begin position="368"/>
        <end position="437"/>
    </location>
</feature>
<feature type="region of interest" description="Disordered" evidence="5">
    <location>
        <begin position="101"/>
        <end position="192"/>
    </location>
</feature>
<evidence type="ECO:0000313" key="7">
    <source>
        <dbReference type="EMBL" id="EKD01798.1"/>
    </source>
</evidence>
<feature type="compositionally biased region" description="Basic and acidic residues" evidence="5">
    <location>
        <begin position="114"/>
        <end position="123"/>
    </location>
</feature>
<accession>K1VYI0</accession>
<dbReference type="GO" id="GO:0006351">
    <property type="term" value="P:DNA-templated transcription"/>
    <property type="evidence" value="ECO:0007669"/>
    <property type="project" value="InterPro"/>
</dbReference>
<name>K1VYI0_TRIAC</name>
<organism evidence="7 8">
    <name type="scientific">Trichosporon asahii var. asahii (strain CBS 8904)</name>
    <name type="common">Yeast</name>
    <dbReference type="NCBI Taxonomy" id="1220162"/>
    <lineage>
        <taxon>Eukaryota</taxon>
        <taxon>Fungi</taxon>
        <taxon>Dikarya</taxon>
        <taxon>Basidiomycota</taxon>
        <taxon>Agaricomycotina</taxon>
        <taxon>Tremellomycetes</taxon>
        <taxon>Trichosporonales</taxon>
        <taxon>Trichosporonaceae</taxon>
        <taxon>Trichosporon</taxon>
    </lineage>
</organism>
<evidence type="ECO:0000256" key="4">
    <source>
        <dbReference type="ARBA" id="ARBA00023242"/>
    </source>
</evidence>
<dbReference type="GO" id="GO:0000435">
    <property type="term" value="P:positive regulation of transcription from RNA polymerase II promoter by galactose"/>
    <property type="evidence" value="ECO:0007669"/>
    <property type="project" value="TreeGrafter"/>
</dbReference>
<dbReference type="EMBL" id="AMBO01000310">
    <property type="protein sequence ID" value="EKD01798.1"/>
    <property type="molecule type" value="Genomic_DNA"/>
</dbReference>
<evidence type="ECO:0000256" key="3">
    <source>
        <dbReference type="ARBA" id="ARBA00023163"/>
    </source>
</evidence>
<keyword evidence="4" id="KW-0539">Nucleus</keyword>
<keyword evidence="3" id="KW-0804">Transcription</keyword>
<dbReference type="InterPro" id="IPR051127">
    <property type="entry name" value="Fungal_SecMet_Regulators"/>
</dbReference>
<keyword evidence="8" id="KW-1185">Reference proteome</keyword>
<dbReference type="InParanoid" id="K1VYI0"/>
<dbReference type="PANTHER" id="PTHR47424:SF3">
    <property type="entry name" value="REGULATORY PROTEIN GAL4"/>
    <property type="match status" value="1"/>
</dbReference>
<dbReference type="GO" id="GO:0000981">
    <property type="term" value="F:DNA-binding transcription factor activity, RNA polymerase II-specific"/>
    <property type="evidence" value="ECO:0007669"/>
    <property type="project" value="InterPro"/>
</dbReference>
<proteinExistence type="predicted"/>
<dbReference type="CDD" id="cd12148">
    <property type="entry name" value="fungal_TF_MHR"/>
    <property type="match status" value="1"/>
</dbReference>
<comment type="caution">
    <text evidence="7">The sequence shown here is derived from an EMBL/GenBank/DDBJ whole genome shotgun (WGS) entry which is preliminary data.</text>
</comment>
<keyword evidence="1" id="KW-0805">Transcription regulation</keyword>
<dbReference type="eggNOG" id="ENOG502QSMN">
    <property type="taxonomic scope" value="Eukaryota"/>
</dbReference>
<dbReference type="STRING" id="1220162.K1VYI0"/>
<evidence type="ECO:0000259" key="6">
    <source>
        <dbReference type="SMART" id="SM00906"/>
    </source>
</evidence>
<reference evidence="7 8" key="1">
    <citation type="journal article" date="2012" name="Eukaryot. Cell">
        <title>Genome sequence of the Trichosporon asahii environmental strain CBS 8904.</title>
        <authorList>
            <person name="Yang R.Y."/>
            <person name="Li H.T."/>
            <person name="Zhu H."/>
            <person name="Zhou G.P."/>
            <person name="Wang M."/>
            <person name="Wang L."/>
        </authorList>
    </citation>
    <scope>NUCLEOTIDE SEQUENCE [LARGE SCALE GENOMIC DNA]</scope>
    <source>
        <strain evidence="7 8">CBS 8904</strain>
    </source>
</reference>
<dbReference type="InterPro" id="IPR007219">
    <property type="entry name" value="XnlR_reg_dom"/>
</dbReference>
<dbReference type="AlphaFoldDB" id="K1VYI0"/>
<dbReference type="GO" id="GO:0005634">
    <property type="term" value="C:nucleus"/>
    <property type="evidence" value="ECO:0007669"/>
    <property type="project" value="TreeGrafter"/>
</dbReference>
<gene>
    <name evidence="7" type="ORF">A1Q2_03861</name>
</gene>
<sequence length="708" mass="78976">MGDTPQEEPAPVIKISCVECRRLKRKCKRYDKTCVFPEAENPRRGKKYLAEVKERVAKLERLLAEHAPQVSLDDLDIYLAEVKERVAKLERLLAEHAPQVSLDDLGGPLSPAADVKDEPDLPHKPPHGAKDAGGGSGSVSSSPVSRFQDYRQPPTPPAAAKPRPERKPESLRDNRIGVVEAHEKQPKKASGYEWNERVSAAENDGTACLSVEPNGEGYLGFAAGATLLRILQGAAGRQGGLDLSVSPRSEPEPPLGWAPTHGETQRWVDAYFRHYHSQYPIVHEPTFRAQLSEVIPQPPAAQWMLLMNTVIGLGAFTAGAPMYAVDYFLEQASSVISVDLLETGSLVLVQAYTLLSNLAQKRNKPNAGSTYLGIAVRMAIGLGLHRELPMWNIPPFEREVRRRVWWVLYIFDSGAAITFGRPIADVRMVHNVPDRDFTRKSAHVPAASRGATVYSSLIWQSHFCMIGNKCYDRVIASPPPTAEECLELDQELREWHNDVPNWMTRTATPDMFDDTPWLYFSAHKLYWRYCNLRIILHRRPFLDRALKPQSIADMTSPTTLDHGLAMECLQAALDTITDIHQFMLNGEHTRLEVWYALHFLFQACFVPLIAMWTDPASAERPLWAEKVREARETMARAQGDPLAERCMAIMDQVTPSDVVPGGVGPPVAQIQDIFSANLWQGTEFPGELIPFADLATIMSVWPAGGNLQ</sequence>
<dbReference type="Pfam" id="PF04082">
    <property type="entry name" value="Fungal_trans"/>
    <property type="match status" value="1"/>
</dbReference>
<dbReference type="SMART" id="SM00906">
    <property type="entry name" value="Fungal_trans"/>
    <property type="match status" value="1"/>
</dbReference>
<keyword evidence="2" id="KW-0238">DNA-binding</keyword>
<dbReference type="InterPro" id="IPR001138">
    <property type="entry name" value="Zn2Cys6_DnaBD"/>
</dbReference>
<evidence type="ECO:0000256" key="2">
    <source>
        <dbReference type="ARBA" id="ARBA00023125"/>
    </source>
</evidence>
<protein>
    <submittedName>
        <fullName evidence="7">Nucleus protein</fullName>
    </submittedName>
</protein>
<dbReference type="Proteomes" id="UP000006757">
    <property type="component" value="Unassembled WGS sequence"/>
</dbReference>
<dbReference type="GO" id="GO:0000978">
    <property type="term" value="F:RNA polymerase II cis-regulatory region sequence-specific DNA binding"/>
    <property type="evidence" value="ECO:0007669"/>
    <property type="project" value="TreeGrafter"/>
</dbReference>
<dbReference type="HOGENOM" id="CLU_008599_2_0_1"/>
<dbReference type="GO" id="GO:0008270">
    <property type="term" value="F:zinc ion binding"/>
    <property type="evidence" value="ECO:0007669"/>
    <property type="project" value="InterPro"/>
</dbReference>
<evidence type="ECO:0000256" key="5">
    <source>
        <dbReference type="SAM" id="MobiDB-lite"/>
    </source>
</evidence>
<dbReference type="PANTHER" id="PTHR47424">
    <property type="entry name" value="REGULATORY PROTEIN GAL4"/>
    <property type="match status" value="1"/>
</dbReference>
<dbReference type="OMA" id="PEGTGYF"/>
<evidence type="ECO:0000256" key="1">
    <source>
        <dbReference type="ARBA" id="ARBA00023015"/>
    </source>
</evidence>
<evidence type="ECO:0000313" key="8">
    <source>
        <dbReference type="Proteomes" id="UP000006757"/>
    </source>
</evidence>
<dbReference type="CDD" id="cd00067">
    <property type="entry name" value="GAL4"/>
    <property type="match status" value="1"/>
</dbReference>
<feature type="compositionally biased region" description="Basic and acidic residues" evidence="5">
    <location>
        <begin position="162"/>
        <end position="186"/>
    </location>
</feature>
<dbReference type="OrthoDB" id="3364175at2759"/>